<evidence type="ECO:0000313" key="2">
    <source>
        <dbReference type="EMBL" id="POG80561.1"/>
    </source>
</evidence>
<reference evidence="2 3" key="1">
    <citation type="journal article" date="2013" name="Proc. Natl. Acad. Sci. U.S.A.">
        <title>Genome of an arbuscular mycorrhizal fungus provides insight into the oldest plant symbiosis.</title>
        <authorList>
            <person name="Tisserant E."/>
            <person name="Malbreil M."/>
            <person name="Kuo A."/>
            <person name="Kohler A."/>
            <person name="Symeonidi A."/>
            <person name="Balestrini R."/>
            <person name="Charron P."/>
            <person name="Duensing N."/>
            <person name="Frei Dit Frey N."/>
            <person name="Gianinazzi-Pearson V."/>
            <person name="Gilbert L.B."/>
            <person name="Handa Y."/>
            <person name="Herr J.R."/>
            <person name="Hijri M."/>
            <person name="Koul R."/>
            <person name="Kawaguchi M."/>
            <person name="Krajinski F."/>
            <person name="Lammers P.J."/>
            <person name="Masclaux F.G."/>
            <person name="Murat C."/>
            <person name="Morin E."/>
            <person name="Ndikumana S."/>
            <person name="Pagni M."/>
            <person name="Petitpierre D."/>
            <person name="Requena N."/>
            <person name="Rosikiewicz P."/>
            <person name="Riley R."/>
            <person name="Saito K."/>
            <person name="San Clemente H."/>
            <person name="Shapiro H."/>
            <person name="van Tuinen D."/>
            <person name="Becard G."/>
            <person name="Bonfante P."/>
            <person name="Paszkowski U."/>
            <person name="Shachar-Hill Y.Y."/>
            <person name="Tuskan G.A."/>
            <person name="Young P.W."/>
            <person name="Sanders I.R."/>
            <person name="Henrissat B."/>
            <person name="Rensing S.A."/>
            <person name="Grigoriev I.V."/>
            <person name="Corradi N."/>
            <person name="Roux C."/>
            <person name="Martin F."/>
        </authorList>
    </citation>
    <scope>NUCLEOTIDE SEQUENCE [LARGE SCALE GENOMIC DNA]</scope>
    <source>
        <strain evidence="2 3">DAOM 197198</strain>
    </source>
</reference>
<dbReference type="EMBL" id="AUPC02000017">
    <property type="protein sequence ID" value="POG80561.1"/>
    <property type="molecule type" value="Genomic_DNA"/>
</dbReference>
<sequence length="65" mass="7856">MHLHVIALTLTPYNIKEPLFVFLVNKFIYIFFPLYVLLKVKTKPLALNLIYDNFVLKLFRKRFIL</sequence>
<reference evidence="2 3" key="2">
    <citation type="journal article" date="2018" name="New Phytol.">
        <title>High intraspecific genome diversity in the model arbuscular mycorrhizal symbiont Rhizophagus irregularis.</title>
        <authorList>
            <person name="Chen E.C.H."/>
            <person name="Morin E."/>
            <person name="Beaudet D."/>
            <person name="Noel J."/>
            <person name="Yildirir G."/>
            <person name="Ndikumana S."/>
            <person name="Charron P."/>
            <person name="St-Onge C."/>
            <person name="Giorgi J."/>
            <person name="Kruger M."/>
            <person name="Marton T."/>
            <person name="Ropars J."/>
            <person name="Grigoriev I.V."/>
            <person name="Hainaut M."/>
            <person name="Henrissat B."/>
            <person name="Roux C."/>
            <person name="Martin F."/>
            <person name="Corradi N."/>
        </authorList>
    </citation>
    <scope>NUCLEOTIDE SEQUENCE [LARGE SCALE GENOMIC DNA]</scope>
    <source>
        <strain evidence="2 3">DAOM 197198</strain>
    </source>
</reference>
<accession>A0A2P4QSE3</accession>
<comment type="caution">
    <text evidence="2">The sequence shown here is derived from an EMBL/GenBank/DDBJ whole genome shotgun (WGS) entry which is preliminary data.</text>
</comment>
<dbReference type="Proteomes" id="UP000018888">
    <property type="component" value="Unassembled WGS sequence"/>
</dbReference>
<keyword evidence="1" id="KW-0812">Transmembrane</keyword>
<keyword evidence="3" id="KW-1185">Reference proteome</keyword>
<keyword evidence="1" id="KW-0472">Membrane</keyword>
<name>A0A2P4QSE3_RHIID</name>
<organism evidence="2 3">
    <name type="scientific">Rhizophagus irregularis (strain DAOM 181602 / DAOM 197198 / MUCL 43194)</name>
    <name type="common">Arbuscular mycorrhizal fungus</name>
    <name type="synonym">Glomus intraradices</name>
    <dbReference type="NCBI Taxonomy" id="747089"/>
    <lineage>
        <taxon>Eukaryota</taxon>
        <taxon>Fungi</taxon>
        <taxon>Fungi incertae sedis</taxon>
        <taxon>Mucoromycota</taxon>
        <taxon>Glomeromycotina</taxon>
        <taxon>Glomeromycetes</taxon>
        <taxon>Glomerales</taxon>
        <taxon>Glomeraceae</taxon>
        <taxon>Rhizophagus</taxon>
    </lineage>
</organism>
<evidence type="ECO:0000256" key="1">
    <source>
        <dbReference type="SAM" id="Phobius"/>
    </source>
</evidence>
<proteinExistence type="predicted"/>
<keyword evidence="1" id="KW-1133">Transmembrane helix</keyword>
<protein>
    <submittedName>
        <fullName evidence="2">Uncharacterized protein</fullName>
    </submittedName>
</protein>
<gene>
    <name evidence="2" type="ORF">GLOIN_2v283090</name>
</gene>
<feature type="transmembrane region" description="Helical" evidence="1">
    <location>
        <begin position="20"/>
        <end position="38"/>
    </location>
</feature>
<dbReference type="AlphaFoldDB" id="A0A2P4QSE3"/>
<evidence type="ECO:0000313" key="3">
    <source>
        <dbReference type="Proteomes" id="UP000018888"/>
    </source>
</evidence>